<proteinExistence type="inferred from homology"/>
<dbReference type="RefSeq" id="WP_017150957.1">
    <property type="nucleotide sequence ID" value="NZ_JAIKLI010000159.1"/>
</dbReference>
<evidence type="ECO:0000256" key="4">
    <source>
        <dbReference type="ARBA" id="ARBA00022813"/>
    </source>
</evidence>
<keyword evidence="4 6" id="KW-0068">Autocatalytic cleavage</keyword>
<feature type="binding site" evidence="6">
    <location>
        <position position="403"/>
    </location>
    <ligand>
        <name>substrate</name>
    </ligand>
</feature>
<dbReference type="SUPFAM" id="SSF56266">
    <property type="entry name" value="DmpA/ArgJ-like"/>
    <property type="match status" value="1"/>
</dbReference>
<reference evidence="8" key="1">
    <citation type="submission" date="2023-11" db="EMBL/GenBank/DDBJ databases">
        <title>Genome Sequence of Bacillus pseudomycoides stain BUPM19.</title>
        <authorList>
            <person name="Farhat A."/>
        </authorList>
    </citation>
    <scope>NUCLEOTIDE SEQUENCE [LARGE SCALE GENOMIC DNA]</scope>
    <source>
        <strain evidence="8">BUPM19</strain>
    </source>
</reference>
<evidence type="ECO:0000256" key="1">
    <source>
        <dbReference type="ARBA" id="ARBA00006774"/>
    </source>
</evidence>
<name>A0ABU5JZF7_9BACI</name>
<feature type="binding site" evidence="6">
    <location>
        <position position="408"/>
    </location>
    <ligand>
        <name>substrate</name>
    </ligand>
</feature>
<evidence type="ECO:0000256" key="6">
    <source>
        <dbReference type="HAMAP-Rule" id="MF_01106"/>
    </source>
</evidence>
<keyword evidence="6" id="KW-0963">Cytoplasm</keyword>
<comment type="function">
    <text evidence="6">Catalyzes two activities which are involved in the cyclic version of arginine biosynthesis: the synthesis of N-acetylglutamate from glutamate and acetyl-CoA as the acetyl donor, and of ornithine by transacetylation between N(2)-acetylornithine and glutamate.</text>
</comment>
<dbReference type="EC" id="2.3.1.1" evidence="6"/>
<comment type="caution">
    <text evidence="7">The sequence shown here is derived from an EMBL/GenBank/DDBJ whole genome shotgun (WGS) entry which is preliminary data.</text>
</comment>
<dbReference type="Gene3D" id="3.60.70.12">
    <property type="entry name" value="L-amino peptidase D-ALA esterase/amidase"/>
    <property type="match status" value="1"/>
</dbReference>
<evidence type="ECO:0000313" key="8">
    <source>
        <dbReference type="Proteomes" id="UP001291930"/>
    </source>
</evidence>
<feature type="active site" description="Nucleophile" evidence="6">
    <location>
        <position position="195"/>
    </location>
</feature>
<dbReference type="HAMAP" id="MF_01106">
    <property type="entry name" value="ArgJ"/>
    <property type="match status" value="1"/>
</dbReference>
<keyword evidence="6" id="KW-0028">Amino-acid biosynthesis</keyword>
<feature type="site" description="Involved in the stabilization of negative charge on the oxyanion by the formation of the oxyanion hole" evidence="6">
    <location>
        <position position="122"/>
    </location>
</feature>
<feature type="binding site" evidence="6">
    <location>
        <position position="158"/>
    </location>
    <ligand>
        <name>substrate</name>
    </ligand>
</feature>
<dbReference type="Pfam" id="PF01960">
    <property type="entry name" value="ArgJ"/>
    <property type="match status" value="1"/>
</dbReference>
<comment type="catalytic activity">
    <reaction evidence="6">
        <text>L-glutamate + acetyl-CoA = N-acetyl-L-glutamate + CoA + H(+)</text>
        <dbReference type="Rhea" id="RHEA:24292"/>
        <dbReference type="ChEBI" id="CHEBI:15378"/>
        <dbReference type="ChEBI" id="CHEBI:29985"/>
        <dbReference type="ChEBI" id="CHEBI:44337"/>
        <dbReference type="ChEBI" id="CHEBI:57287"/>
        <dbReference type="ChEBI" id="CHEBI:57288"/>
        <dbReference type="EC" id="2.3.1.1"/>
    </reaction>
</comment>
<dbReference type="Gene3D" id="3.30.2330.10">
    <property type="entry name" value="arginine biosynthesis bifunctional protein suprefamily"/>
    <property type="match status" value="1"/>
</dbReference>
<comment type="similarity">
    <text evidence="1 6">Belongs to the ArgJ family.</text>
</comment>
<feature type="binding site" evidence="6">
    <location>
        <position position="281"/>
    </location>
    <ligand>
        <name>substrate</name>
    </ligand>
</feature>
<comment type="pathway">
    <text evidence="6">Amino-acid biosynthesis; L-arginine biosynthesis; L-ornithine and N-acetyl-L-glutamate from L-glutamate and N(2)-acetyl-L-ornithine (cyclic): step 1/1.</text>
</comment>
<feature type="binding site" evidence="6">
    <location>
        <position position="184"/>
    </location>
    <ligand>
        <name>substrate</name>
    </ligand>
</feature>
<dbReference type="NCBIfam" id="TIGR00120">
    <property type="entry name" value="ArgJ"/>
    <property type="match status" value="1"/>
</dbReference>
<dbReference type="GO" id="GO:0004358">
    <property type="term" value="F:L-glutamate N-acetyltransferase activity, acting on acetyl-L-ornithine as donor"/>
    <property type="evidence" value="ECO:0007669"/>
    <property type="project" value="UniProtKB-EC"/>
</dbReference>
<comment type="subcellular location">
    <subcellularLocation>
        <location evidence="6">Cytoplasm</location>
    </subcellularLocation>
</comment>
<evidence type="ECO:0000256" key="2">
    <source>
        <dbReference type="ARBA" id="ARBA00011475"/>
    </source>
</evidence>
<gene>
    <name evidence="6 7" type="primary">argJ</name>
    <name evidence="7" type="ORF">U2I54_17675</name>
</gene>
<dbReference type="Gene3D" id="3.10.20.340">
    <property type="entry name" value="ArgJ beta chain, C-terminal domain"/>
    <property type="match status" value="1"/>
</dbReference>
<feature type="chain" id="PRO_5044923370" description="Arginine biosynthesis bifunctional protein ArgJ alpha chain" evidence="6">
    <location>
        <begin position="1"/>
        <end position="194"/>
    </location>
</feature>
<evidence type="ECO:0000256" key="5">
    <source>
        <dbReference type="ARBA" id="ARBA00023315"/>
    </source>
</evidence>
<accession>A0ABU5JZF7</accession>
<evidence type="ECO:0000313" key="7">
    <source>
        <dbReference type="EMBL" id="MDZ5608843.1"/>
    </source>
</evidence>
<keyword evidence="3 6" id="KW-0808">Transferase</keyword>
<comment type="pathway">
    <text evidence="6">Amino-acid biosynthesis; L-arginine biosynthesis; N(2)-acetyl-L-ornithine from L-glutamate: step 1/4.</text>
</comment>
<dbReference type="CDD" id="cd02152">
    <property type="entry name" value="OAT"/>
    <property type="match status" value="1"/>
</dbReference>
<feature type="chain" id="PRO_5044923369" description="Arginine biosynthesis bifunctional protein ArgJ beta chain" evidence="6">
    <location>
        <begin position="195"/>
        <end position="408"/>
    </location>
</feature>
<dbReference type="InterPro" id="IPR016117">
    <property type="entry name" value="ArgJ-like_dom_sf"/>
</dbReference>
<dbReference type="Proteomes" id="UP001291930">
    <property type="component" value="Unassembled WGS sequence"/>
</dbReference>
<keyword evidence="8" id="KW-1185">Reference proteome</keyword>
<comment type="subunit">
    <text evidence="2 6">Heterotetramer of two alpha and two beta chains.</text>
</comment>
<feature type="site" description="Involved in the stabilization of negative charge on the oxyanion by the formation of the oxyanion hole" evidence="6">
    <location>
        <position position="121"/>
    </location>
</feature>
<dbReference type="InterPro" id="IPR042195">
    <property type="entry name" value="ArgJ_beta_C"/>
</dbReference>
<evidence type="ECO:0000256" key="3">
    <source>
        <dbReference type="ARBA" id="ARBA00022679"/>
    </source>
</evidence>
<feature type="site" description="Cleavage; by autolysis" evidence="6">
    <location>
        <begin position="194"/>
        <end position="195"/>
    </location>
</feature>
<dbReference type="EC" id="2.3.1.35" evidence="6"/>
<dbReference type="NCBIfam" id="NF003802">
    <property type="entry name" value="PRK05388.1"/>
    <property type="match status" value="1"/>
</dbReference>
<dbReference type="PANTHER" id="PTHR23100:SF0">
    <property type="entry name" value="ARGININE BIOSYNTHESIS BIFUNCTIONAL PROTEIN ARGJ, MITOCHONDRIAL"/>
    <property type="match status" value="1"/>
</dbReference>
<protein>
    <recommendedName>
        <fullName evidence="6">Arginine biosynthesis bifunctional protein ArgJ</fullName>
    </recommendedName>
    <domain>
        <recommendedName>
            <fullName evidence="6">Glutamate N-acetyltransferase</fullName>
            <ecNumber evidence="6">2.3.1.35</ecNumber>
        </recommendedName>
        <alternativeName>
            <fullName evidence="6">Ornithine acetyltransferase</fullName>
            <shortName evidence="6">OATase</shortName>
        </alternativeName>
        <alternativeName>
            <fullName evidence="6">Ornithine transacetylase</fullName>
        </alternativeName>
    </domain>
    <domain>
        <recommendedName>
            <fullName evidence="6">Amino-acid acetyltransferase</fullName>
            <ecNumber evidence="6">2.3.1.1</ecNumber>
        </recommendedName>
        <alternativeName>
            <fullName evidence="6">N-acetylglutamate synthase</fullName>
            <shortName evidence="6">AGSase</shortName>
        </alternativeName>
    </domain>
    <component>
        <recommendedName>
            <fullName evidence="6">Arginine biosynthesis bifunctional protein ArgJ alpha chain</fullName>
        </recommendedName>
    </component>
    <component>
        <recommendedName>
            <fullName evidence="6">Arginine biosynthesis bifunctional protein ArgJ beta chain</fullName>
        </recommendedName>
    </component>
</protein>
<sequence length="408" mass="43827">MVIKTDCILKVEGGSIVSPKGFSANGVEAGVKKEKKDMGVIVCDVPANCGAVYTTNQFQAAPVQVTKESIAMEGKLQAIIVNSGNANACTGVQGLQDAYEMRRLAAKQFHVKENHVAVASTGVIGLPLPMEVIRDGIPSLVPSKEKEKADSFYEAILTTDLMTKHSCYQLMIEGKEVTIAGAAKGSGMIHPNMATMLSFITTDVNIEQEALQLALSQVTNHTFNQITVDGDTSTNDMVVVMASGLSGTTAIHTNHVEWEKFMGALQKVCEDLAKQIAKDGEGATKLVEVNVYGARTVEEGNKVAKQIVGSSLVKTAMYGEDANWGRIISAIGQSRVAIEPTAVDIAVQSISVLQSSEPQAFSQKEMKQKLKQSEIVIDVHLHLGGEKGRAWGCDLSYEYVKINACYRT</sequence>
<dbReference type="InterPro" id="IPR002813">
    <property type="entry name" value="Arg_biosynth_ArgJ"/>
</dbReference>
<keyword evidence="6" id="KW-0055">Arginine biosynthesis</keyword>
<keyword evidence="5 6" id="KW-0012">Acyltransferase</keyword>
<keyword evidence="6" id="KW-0511">Multifunctional enzyme</keyword>
<dbReference type="PANTHER" id="PTHR23100">
    <property type="entry name" value="ARGININE BIOSYNTHESIS BIFUNCTIONAL PROTEIN ARGJ"/>
    <property type="match status" value="1"/>
</dbReference>
<organism evidence="7 8">
    <name type="scientific">Bacillus bingmayongensis</name>
    <dbReference type="NCBI Taxonomy" id="1150157"/>
    <lineage>
        <taxon>Bacteria</taxon>
        <taxon>Bacillati</taxon>
        <taxon>Bacillota</taxon>
        <taxon>Bacilli</taxon>
        <taxon>Bacillales</taxon>
        <taxon>Bacillaceae</taxon>
        <taxon>Bacillus</taxon>
    </lineage>
</organism>
<comment type="catalytic activity">
    <reaction evidence="6">
        <text>N(2)-acetyl-L-ornithine + L-glutamate = N-acetyl-L-glutamate + L-ornithine</text>
        <dbReference type="Rhea" id="RHEA:15349"/>
        <dbReference type="ChEBI" id="CHEBI:29985"/>
        <dbReference type="ChEBI" id="CHEBI:44337"/>
        <dbReference type="ChEBI" id="CHEBI:46911"/>
        <dbReference type="ChEBI" id="CHEBI:57805"/>
        <dbReference type="EC" id="2.3.1.35"/>
    </reaction>
</comment>
<dbReference type="EMBL" id="JAXOVW010000041">
    <property type="protein sequence ID" value="MDZ5608843.1"/>
    <property type="molecule type" value="Genomic_DNA"/>
</dbReference>
<feature type="binding site" evidence="6">
    <location>
        <position position="195"/>
    </location>
    <ligand>
        <name>substrate</name>
    </ligand>
</feature>